<dbReference type="Proteomes" id="UP000018468">
    <property type="component" value="Linkage group LG20"/>
</dbReference>
<reference evidence="2" key="1">
    <citation type="submission" date="2011-12" db="EMBL/GenBank/DDBJ databases">
        <title>The Draft Genome of Lepisosteus oculatus.</title>
        <authorList>
            <consortium name="The Broad Institute Genome Assembly &amp; Analysis Group"/>
            <consortium name="Computational R&amp;D Group"/>
            <consortium name="and Sequencing Platform"/>
            <person name="Di Palma F."/>
            <person name="Alfoldi J."/>
            <person name="Johnson J."/>
            <person name="Berlin A."/>
            <person name="Gnerre S."/>
            <person name="Jaffe D."/>
            <person name="MacCallum I."/>
            <person name="Young S."/>
            <person name="Walker B.J."/>
            <person name="Lander E.S."/>
            <person name="Lindblad-Toh K."/>
        </authorList>
    </citation>
    <scope>NUCLEOTIDE SEQUENCE [LARGE SCALE GENOMIC DNA]</scope>
</reference>
<dbReference type="eggNOG" id="ENOG502RZ7S">
    <property type="taxonomic scope" value="Eukaryota"/>
</dbReference>
<dbReference type="EMBL" id="AHAT01039639">
    <property type="status" value="NOT_ANNOTATED_CDS"/>
    <property type="molecule type" value="Genomic_DNA"/>
</dbReference>
<name>W5M4D3_LEPOC</name>
<evidence type="ECO:0000313" key="2">
    <source>
        <dbReference type="Proteomes" id="UP000018468"/>
    </source>
</evidence>
<reference evidence="1" key="3">
    <citation type="submission" date="2025-09" db="UniProtKB">
        <authorList>
            <consortium name="Ensembl"/>
        </authorList>
    </citation>
    <scope>IDENTIFICATION</scope>
</reference>
<proteinExistence type="predicted"/>
<reference evidence="1" key="2">
    <citation type="submission" date="2025-08" db="UniProtKB">
        <authorList>
            <consortium name="Ensembl"/>
        </authorList>
    </citation>
    <scope>IDENTIFICATION</scope>
</reference>
<dbReference type="HOGENOM" id="CLU_551610_0_0_1"/>
<dbReference type="Ensembl" id="ENSLOCT00000003248.1">
    <property type="protein sequence ID" value="ENSLOCP00000003241.1"/>
    <property type="gene ID" value="ENSLOCG00000002756.1"/>
</dbReference>
<dbReference type="PANTHER" id="PTHR37557:SF4">
    <property type="entry name" value="CCHC-TYPE DOMAIN-CONTAINING PROTEIN"/>
    <property type="match status" value="1"/>
</dbReference>
<dbReference type="GeneTree" id="ENSGT00400000024060"/>
<evidence type="ECO:0000313" key="1">
    <source>
        <dbReference type="Ensembl" id="ENSLOCP00000003241.1"/>
    </source>
</evidence>
<evidence type="ECO:0008006" key="3">
    <source>
        <dbReference type="Google" id="ProtNLM"/>
    </source>
</evidence>
<sequence length="495" mass="58057">MTLAFADDLVLLSNNWEGMKKNTDTFEVFCAHTGLMVRAKKCHGFLISLTKDSYVINNYEDWSINNNKLHTKYLDLKINPWTTTKKPDAVNLLQDWIHKIYKAPLKPSQKQILNVYTIPRLIYQMDHAYTNQLSLKNLHGLIRKAIKRWLHLPESTCNGLLYSSNRDGGLGSTNLSNLIPSIQIRRLQRMAMSSNPIISTLMRSEEAQVKLQNLWIQAGGDENKILQLKDPTTLTVQSEDILLPVEWEPSPNQKPKFMTPCNWRNDEFENWTKLPVQGTRIKNFKDDPDSNSWLAHHKGFKERHYIAALQLRTNVYPNRESLNRGQRDTQHCYKCQQKTETYSHILDQCPCGKSTRIKRHNKICYILAKEAKKQNWEIRKEPHFRLKEVRKPDLIFTKNNESIVIDVTVRYEQNLHTLKEAEREKVVYYEPLKEQIKETTGAEKVTFYGFPIGARGKWHNRNFNVLQSLQIRESRQKQLFSRRALLYSLDILSMF</sequence>
<accession>W5M4D3</accession>
<dbReference type="STRING" id="7918.ENSLOCP00000003241"/>
<dbReference type="PANTHER" id="PTHR37557">
    <property type="entry name" value="115 KDA PROTEIN IN TYPE-1 RETROTRANSPOSABLE ELEMENT R1DM-LIKE PROTEIN-RELATED-RELATED"/>
    <property type="match status" value="1"/>
</dbReference>
<organism evidence="1 2">
    <name type="scientific">Lepisosteus oculatus</name>
    <name type="common">Spotted gar</name>
    <dbReference type="NCBI Taxonomy" id="7918"/>
    <lineage>
        <taxon>Eukaryota</taxon>
        <taxon>Metazoa</taxon>
        <taxon>Chordata</taxon>
        <taxon>Craniata</taxon>
        <taxon>Vertebrata</taxon>
        <taxon>Euteleostomi</taxon>
        <taxon>Actinopterygii</taxon>
        <taxon>Neopterygii</taxon>
        <taxon>Holostei</taxon>
        <taxon>Semionotiformes</taxon>
        <taxon>Lepisosteidae</taxon>
        <taxon>Lepisosteus</taxon>
    </lineage>
</organism>
<protein>
    <recommendedName>
        <fullName evidence="3">Reverse transcriptase domain-containing protein</fullName>
    </recommendedName>
</protein>
<keyword evidence="2" id="KW-1185">Reference proteome</keyword>
<dbReference type="OMA" id="CANEIPG"/>
<dbReference type="InParanoid" id="W5M4D3"/>
<dbReference type="AlphaFoldDB" id="W5M4D3"/>